<evidence type="ECO:0000313" key="2">
    <source>
        <dbReference type="Proteomes" id="UP001233172"/>
    </source>
</evidence>
<name>A0AAD8BNZ2_BIOPF</name>
<reference evidence="1" key="1">
    <citation type="journal article" date="2023" name="PLoS Negl. Trop. Dis.">
        <title>A genome sequence for Biomphalaria pfeifferi, the major vector snail for the human-infecting parasite Schistosoma mansoni.</title>
        <authorList>
            <person name="Bu L."/>
            <person name="Lu L."/>
            <person name="Laidemitt M.R."/>
            <person name="Zhang S.M."/>
            <person name="Mutuku M."/>
            <person name="Mkoji G."/>
            <person name="Steinauer M."/>
            <person name="Loker E.S."/>
        </authorList>
    </citation>
    <scope>NUCLEOTIDE SEQUENCE</scope>
    <source>
        <strain evidence="1">KasaAsao</strain>
    </source>
</reference>
<organism evidence="1 2">
    <name type="scientific">Biomphalaria pfeifferi</name>
    <name type="common">Bloodfluke planorb</name>
    <name type="synonym">Freshwater snail</name>
    <dbReference type="NCBI Taxonomy" id="112525"/>
    <lineage>
        <taxon>Eukaryota</taxon>
        <taxon>Metazoa</taxon>
        <taxon>Spiralia</taxon>
        <taxon>Lophotrochozoa</taxon>
        <taxon>Mollusca</taxon>
        <taxon>Gastropoda</taxon>
        <taxon>Heterobranchia</taxon>
        <taxon>Euthyneura</taxon>
        <taxon>Panpulmonata</taxon>
        <taxon>Hygrophila</taxon>
        <taxon>Lymnaeoidea</taxon>
        <taxon>Planorbidae</taxon>
        <taxon>Biomphalaria</taxon>
    </lineage>
</organism>
<accession>A0AAD8BNZ2</accession>
<sequence>MDIYKCMYEIITSSTAVMSPEAYPSYNVTSFRNQGSRLESVSYGNRMGLSVN</sequence>
<dbReference type="EMBL" id="JASAOG010000051">
    <property type="protein sequence ID" value="KAK0058048.1"/>
    <property type="molecule type" value="Genomic_DNA"/>
</dbReference>
<dbReference type="Proteomes" id="UP001233172">
    <property type="component" value="Unassembled WGS sequence"/>
</dbReference>
<comment type="caution">
    <text evidence="1">The sequence shown here is derived from an EMBL/GenBank/DDBJ whole genome shotgun (WGS) entry which is preliminary data.</text>
</comment>
<keyword evidence="2" id="KW-1185">Reference proteome</keyword>
<proteinExistence type="predicted"/>
<protein>
    <submittedName>
        <fullName evidence="1">Uncharacterized protein</fullName>
    </submittedName>
</protein>
<gene>
    <name evidence="1" type="ORF">Bpfe_012701</name>
</gene>
<reference evidence="1" key="2">
    <citation type="submission" date="2023-04" db="EMBL/GenBank/DDBJ databases">
        <authorList>
            <person name="Bu L."/>
            <person name="Lu L."/>
            <person name="Laidemitt M.R."/>
            <person name="Zhang S.M."/>
            <person name="Mutuku M."/>
            <person name="Mkoji G."/>
            <person name="Steinauer M."/>
            <person name="Loker E.S."/>
        </authorList>
    </citation>
    <scope>NUCLEOTIDE SEQUENCE</scope>
    <source>
        <strain evidence="1">KasaAsao</strain>
        <tissue evidence="1">Whole Snail</tissue>
    </source>
</reference>
<feature type="non-terminal residue" evidence="1">
    <location>
        <position position="52"/>
    </location>
</feature>
<dbReference type="AlphaFoldDB" id="A0AAD8BNZ2"/>
<evidence type="ECO:0000313" key="1">
    <source>
        <dbReference type="EMBL" id="KAK0058048.1"/>
    </source>
</evidence>